<dbReference type="Proteomes" id="UP000789570">
    <property type="component" value="Unassembled WGS sequence"/>
</dbReference>
<reference evidence="2" key="1">
    <citation type="submission" date="2021-06" db="EMBL/GenBank/DDBJ databases">
        <authorList>
            <person name="Kallberg Y."/>
            <person name="Tangrot J."/>
            <person name="Rosling A."/>
        </authorList>
    </citation>
    <scope>NUCLEOTIDE SEQUENCE</scope>
    <source>
        <strain evidence="2">UK204</strain>
    </source>
</reference>
<comment type="caution">
    <text evidence="2">The sequence shown here is derived from an EMBL/GenBank/DDBJ whole genome shotgun (WGS) entry which is preliminary data.</text>
</comment>
<sequence>MSIKRHEDLTLPSIPSLPPFPSKIHLSDPILEIPLTLPSIRTPLMKIHQELPSLKSLGLISGNPSSSIPKSCSPTFSPQNFPQSHPHRQEFRFVHHRQHQDNFRPYHYNRFRLSSNNPDVSSSTKVNKKSKKTA</sequence>
<evidence type="ECO:0000256" key="1">
    <source>
        <dbReference type="SAM" id="MobiDB-lite"/>
    </source>
</evidence>
<feature type="region of interest" description="Disordered" evidence="1">
    <location>
        <begin position="109"/>
        <end position="134"/>
    </location>
</feature>
<gene>
    <name evidence="2" type="ORF">FCALED_LOCUS7435</name>
</gene>
<evidence type="ECO:0000313" key="2">
    <source>
        <dbReference type="EMBL" id="CAG8577821.1"/>
    </source>
</evidence>
<dbReference type="EMBL" id="CAJVPQ010001971">
    <property type="protein sequence ID" value="CAG8577821.1"/>
    <property type="molecule type" value="Genomic_DNA"/>
</dbReference>
<dbReference type="OrthoDB" id="10432716at2759"/>
<organism evidence="2 3">
    <name type="scientific">Funneliformis caledonium</name>
    <dbReference type="NCBI Taxonomy" id="1117310"/>
    <lineage>
        <taxon>Eukaryota</taxon>
        <taxon>Fungi</taxon>
        <taxon>Fungi incertae sedis</taxon>
        <taxon>Mucoromycota</taxon>
        <taxon>Glomeromycotina</taxon>
        <taxon>Glomeromycetes</taxon>
        <taxon>Glomerales</taxon>
        <taxon>Glomeraceae</taxon>
        <taxon>Funneliformis</taxon>
    </lineage>
</organism>
<feature type="compositionally biased region" description="Polar residues" evidence="1">
    <location>
        <begin position="62"/>
        <end position="83"/>
    </location>
</feature>
<keyword evidence="3" id="KW-1185">Reference proteome</keyword>
<name>A0A9N9G3P1_9GLOM</name>
<accession>A0A9N9G3P1</accession>
<dbReference type="AlphaFoldDB" id="A0A9N9G3P1"/>
<proteinExistence type="predicted"/>
<protein>
    <submittedName>
        <fullName evidence="2">783_t:CDS:1</fullName>
    </submittedName>
</protein>
<evidence type="ECO:0000313" key="3">
    <source>
        <dbReference type="Proteomes" id="UP000789570"/>
    </source>
</evidence>
<feature type="region of interest" description="Disordered" evidence="1">
    <location>
        <begin position="62"/>
        <end position="88"/>
    </location>
</feature>